<dbReference type="EMBL" id="LGRX02026570">
    <property type="protein sequence ID" value="KAK3250670.1"/>
    <property type="molecule type" value="Genomic_DNA"/>
</dbReference>
<gene>
    <name evidence="1" type="ORF">CYMTET_39958</name>
    <name evidence="2" type="ORF">CYMTET_39959</name>
</gene>
<evidence type="ECO:0000313" key="3">
    <source>
        <dbReference type="Proteomes" id="UP001190700"/>
    </source>
</evidence>
<proteinExistence type="predicted"/>
<protein>
    <submittedName>
        <fullName evidence="2">Uncharacterized protein</fullName>
    </submittedName>
</protein>
<keyword evidence="3" id="KW-1185">Reference proteome</keyword>
<accession>A0AAE0CAT3</accession>
<dbReference type="SUPFAM" id="SSF82199">
    <property type="entry name" value="SET domain"/>
    <property type="match status" value="1"/>
</dbReference>
<dbReference type="Proteomes" id="UP001190700">
    <property type="component" value="Unassembled WGS sequence"/>
</dbReference>
<dbReference type="InterPro" id="IPR046341">
    <property type="entry name" value="SET_dom_sf"/>
</dbReference>
<evidence type="ECO:0000313" key="1">
    <source>
        <dbReference type="EMBL" id="KAK3250669.1"/>
    </source>
</evidence>
<reference evidence="2" key="2">
    <citation type="submission" date="2023-06" db="EMBL/GenBank/DDBJ databases">
        <title>Long-read-based genome assembly of the green algal bacterivore Cymbomonas tetramitiformis.</title>
        <authorList>
            <person name="Gyaltshen Y."/>
            <person name="Rozenberg A."/>
            <person name="Paasch A."/>
            <person name="Burns J.A."/>
            <person name="Warring S."/>
            <person name="Larson R."/>
            <person name="Maurer-Alcala X."/>
            <person name="Dacks J."/>
            <person name="Kim E."/>
        </authorList>
    </citation>
    <scope>NUCLEOTIDE SEQUENCE</scope>
    <source>
        <strain evidence="2">PLY_AMNH</strain>
    </source>
</reference>
<dbReference type="EMBL" id="LGRX02026570">
    <property type="protein sequence ID" value="KAK3250669.1"/>
    <property type="molecule type" value="Genomic_DNA"/>
</dbReference>
<name>A0AAE0CAT3_9CHLO</name>
<comment type="caution">
    <text evidence="2">The sequence shown here is derived from an EMBL/GenBank/DDBJ whole genome shotgun (WGS) entry which is preliminary data.</text>
</comment>
<dbReference type="AlphaFoldDB" id="A0AAE0CAT3"/>
<organism evidence="2 3">
    <name type="scientific">Cymbomonas tetramitiformis</name>
    <dbReference type="NCBI Taxonomy" id="36881"/>
    <lineage>
        <taxon>Eukaryota</taxon>
        <taxon>Viridiplantae</taxon>
        <taxon>Chlorophyta</taxon>
        <taxon>Pyramimonadophyceae</taxon>
        <taxon>Pyramimonadales</taxon>
        <taxon>Pyramimonadaceae</taxon>
        <taxon>Cymbomonas</taxon>
    </lineage>
</organism>
<dbReference type="Gene3D" id="3.90.1410.10">
    <property type="entry name" value="set domain protein methyltransferase, domain 1"/>
    <property type="match status" value="1"/>
</dbReference>
<reference evidence="2 3" key="1">
    <citation type="journal article" date="2015" name="Genome Biol. Evol.">
        <title>Comparative Genomics of a Bacterivorous Green Alga Reveals Evolutionary Causalities and Consequences of Phago-Mixotrophic Mode of Nutrition.</title>
        <authorList>
            <person name="Burns J.A."/>
            <person name="Paasch A."/>
            <person name="Narechania A."/>
            <person name="Kim E."/>
        </authorList>
    </citation>
    <scope>NUCLEOTIDE SEQUENCE [LARGE SCALE GENOMIC DNA]</scope>
    <source>
        <strain evidence="2">PLY_AMNH</strain>
    </source>
</reference>
<evidence type="ECO:0000313" key="2">
    <source>
        <dbReference type="EMBL" id="KAK3250670.1"/>
    </source>
</evidence>
<sequence length="108" mass="12319">MTQETTFDEWARSHGVQLHGIVACDVEEGGRGLVAIRDITEGTVLIRVPEDLLISRRSAERDAAFWSALTEHPRIPAEQVNTAKEPSIVLQETRSHHEARSYPYLWRR</sequence>